<dbReference type="SUPFAM" id="SSF46785">
    <property type="entry name" value="Winged helix' DNA-binding domain"/>
    <property type="match status" value="1"/>
</dbReference>
<feature type="region of interest" description="Disordered" evidence="4">
    <location>
        <begin position="145"/>
        <end position="184"/>
    </location>
</feature>
<evidence type="ECO:0000313" key="6">
    <source>
        <dbReference type="EMBL" id="TBO32901.1"/>
    </source>
</evidence>
<proteinExistence type="predicted"/>
<keyword evidence="2" id="KW-0238">DNA-binding</keyword>
<keyword evidence="3" id="KW-0804">Transcription</keyword>
<evidence type="ECO:0000256" key="4">
    <source>
        <dbReference type="SAM" id="MobiDB-lite"/>
    </source>
</evidence>
<dbReference type="Gene3D" id="1.10.10.10">
    <property type="entry name" value="Winged helix-like DNA-binding domain superfamily/Winged helix DNA-binding domain"/>
    <property type="match status" value="1"/>
</dbReference>
<dbReference type="InterPro" id="IPR036388">
    <property type="entry name" value="WH-like_DNA-bd_sf"/>
</dbReference>
<dbReference type="GO" id="GO:0003677">
    <property type="term" value="F:DNA binding"/>
    <property type="evidence" value="ECO:0007669"/>
    <property type="project" value="UniProtKB-KW"/>
</dbReference>
<dbReference type="EMBL" id="SIXI01000002">
    <property type="protein sequence ID" value="TBO32901.1"/>
    <property type="molecule type" value="Genomic_DNA"/>
</dbReference>
<dbReference type="PROSITE" id="PS51118">
    <property type="entry name" value="HTH_HXLR"/>
    <property type="match status" value="1"/>
</dbReference>
<evidence type="ECO:0000256" key="1">
    <source>
        <dbReference type="ARBA" id="ARBA00023015"/>
    </source>
</evidence>
<protein>
    <submittedName>
        <fullName evidence="6">Transcriptional regulator</fullName>
    </submittedName>
</protein>
<gene>
    <name evidence="6" type="ORF">EYS42_06980</name>
</gene>
<organism evidence="6 7">
    <name type="scientific">Aquabacterium lacunae</name>
    <dbReference type="NCBI Taxonomy" id="2528630"/>
    <lineage>
        <taxon>Bacteria</taxon>
        <taxon>Pseudomonadati</taxon>
        <taxon>Pseudomonadota</taxon>
        <taxon>Betaproteobacteria</taxon>
        <taxon>Burkholderiales</taxon>
        <taxon>Aquabacterium</taxon>
    </lineage>
</organism>
<dbReference type="AlphaFoldDB" id="A0A4Q9H2R2"/>
<feature type="domain" description="HTH hxlR-type" evidence="5">
    <location>
        <begin position="11"/>
        <end position="108"/>
    </location>
</feature>
<name>A0A4Q9H2R2_9BURK</name>
<keyword evidence="1" id="KW-0805">Transcription regulation</keyword>
<evidence type="ECO:0000259" key="5">
    <source>
        <dbReference type="PROSITE" id="PS51118"/>
    </source>
</evidence>
<dbReference type="InterPro" id="IPR002577">
    <property type="entry name" value="HTH_HxlR"/>
</dbReference>
<dbReference type="InterPro" id="IPR036390">
    <property type="entry name" value="WH_DNA-bd_sf"/>
</dbReference>
<dbReference type="OrthoDB" id="9807069at2"/>
<dbReference type="PANTHER" id="PTHR33204:SF18">
    <property type="entry name" value="TRANSCRIPTIONAL REGULATORY PROTEIN"/>
    <property type="match status" value="1"/>
</dbReference>
<reference evidence="6 7" key="1">
    <citation type="submission" date="2019-02" db="EMBL/GenBank/DDBJ databases">
        <title>Aquabacterium sp. strain KMB7.</title>
        <authorList>
            <person name="Chen W.-M."/>
        </authorList>
    </citation>
    <scope>NUCLEOTIDE SEQUENCE [LARGE SCALE GENOMIC DNA]</scope>
    <source>
        <strain evidence="6 7">KMB7</strain>
    </source>
</reference>
<sequence length="184" mass="19919">MRRTSFADMPCSIARALEVIGDWWTLLIIREAFFGSRRFGEFEKALGIAPNVLTARLSKLVDSGILRVEATAQNGKALSYRLTPAGHDLFPVLVALLQWGDRHAAMPEGAPVRIVERRTGQDIAPMHMQSASGQTLRVQDVMPLPGPGAGQAVRQRLQAVAERASGAPADQGEDQRRGQGRPGG</sequence>
<evidence type="ECO:0000256" key="2">
    <source>
        <dbReference type="ARBA" id="ARBA00023125"/>
    </source>
</evidence>
<dbReference type="Proteomes" id="UP000292120">
    <property type="component" value="Unassembled WGS sequence"/>
</dbReference>
<evidence type="ECO:0000313" key="7">
    <source>
        <dbReference type="Proteomes" id="UP000292120"/>
    </source>
</evidence>
<comment type="caution">
    <text evidence="6">The sequence shown here is derived from an EMBL/GenBank/DDBJ whole genome shotgun (WGS) entry which is preliminary data.</text>
</comment>
<dbReference type="PANTHER" id="PTHR33204">
    <property type="entry name" value="TRANSCRIPTIONAL REGULATOR, MARR FAMILY"/>
    <property type="match status" value="1"/>
</dbReference>
<keyword evidence="7" id="KW-1185">Reference proteome</keyword>
<dbReference type="RefSeq" id="WP_130967120.1">
    <property type="nucleotide sequence ID" value="NZ_SIXI01000002.1"/>
</dbReference>
<dbReference type="Pfam" id="PF01638">
    <property type="entry name" value="HxlR"/>
    <property type="match status" value="1"/>
</dbReference>
<evidence type="ECO:0000256" key="3">
    <source>
        <dbReference type="ARBA" id="ARBA00023163"/>
    </source>
</evidence>
<accession>A0A4Q9H2R2</accession>